<feature type="region of interest" description="Disordered" evidence="5">
    <location>
        <begin position="1"/>
        <end position="21"/>
    </location>
</feature>
<feature type="region of interest" description="Disordered" evidence="5">
    <location>
        <begin position="89"/>
        <end position="116"/>
    </location>
</feature>
<dbReference type="GO" id="GO:0003700">
    <property type="term" value="F:DNA-binding transcription factor activity"/>
    <property type="evidence" value="ECO:0007669"/>
    <property type="project" value="TreeGrafter"/>
</dbReference>
<dbReference type="OrthoDB" id="7252896at2"/>
<accession>A0A4R6UJX6</accession>
<protein>
    <submittedName>
        <fullName evidence="7">TetR family transcriptional regulator</fullName>
    </submittedName>
</protein>
<evidence type="ECO:0000256" key="3">
    <source>
        <dbReference type="ARBA" id="ARBA00023163"/>
    </source>
</evidence>
<keyword evidence="3" id="KW-0804">Transcription</keyword>
<keyword evidence="8" id="KW-1185">Reference proteome</keyword>
<feature type="domain" description="HTH tetR-type" evidence="6">
    <location>
        <begin position="21"/>
        <end position="81"/>
    </location>
</feature>
<dbReference type="GO" id="GO:0000976">
    <property type="term" value="F:transcription cis-regulatory region binding"/>
    <property type="evidence" value="ECO:0007669"/>
    <property type="project" value="TreeGrafter"/>
</dbReference>
<keyword evidence="1" id="KW-0805">Transcription regulation</keyword>
<name>A0A4R6UJX6_9ACTN</name>
<gene>
    <name evidence="7" type="ORF">EV190_12267</name>
</gene>
<proteinExistence type="predicted"/>
<dbReference type="PRINTS" id="PR00455">
    <property type="entry name" value="HTHTETR"/>
</dbReference>
<evidence type="ECO:0000256" key="5">
    <source>
        <dbReference type="SAM" id="MobiDB-lite"/>
    </source>
</evidence>
<dbReference type="Proteomes" id="UP000295281">
    <property type="component" value="Unassembled WGS sequence"/>
</dbReference>
<evidence type="ECO:0000313" key="8">
    <source>
        <dbReference type="Proteomes" id="UP000295281"/>
    </source>
</evidence>
<dbReference type="PROSITE" id="PS50977">
    <property type="entry name" value="HTH_TETR_2"/>
    <property type="match status" value="1"/>
</dbReference>
<organism evidence="7 8">
    <name type="scientific">Actinorugispora endophytica</name>
    <dbReference type="NCBI Taxonomy" id="1605990"/>
    <lineage>
        <taxon>Bacteria</taxon>
        <taxon>Bacillati</taxon>
        <taxon>Actinomycetota</taxon>
        <taxon>Actinomycetes</taxon>
        <taxon>Streptosporangiales</taxon>
        <taxon>Nocardiopsidaceae</taxon>
        <taxon>Actinorugispora</taxon>
    </lineage>
</organism>
<sequence>MDRHHSTSAPRVRRSRAEQKRETRDALVVAALVAFTRDGYHRASLEGIANEAGFSKGAVYSNFGGKAELFLAVMDHNLEALRGADWDPFAMPETSGAHAPEPGSGGDGDGDGDGDGGAAEMVRGFGLATLEFIATAARDDALTPLLRARVQVMLNAYERVAAESRPAGEELPAGDVAQLMAALEQGVSVLALSGVASVDGALLRTGLRRLVAPASAADEPSPARDGHASPLPDVEQVRGMIRDTPAP</sequence>
<dbReference type="EMBL" id="SNYN01000022">
    <property type="protein sequence ID" value="TDQ47248.1"/>
    <property type="molecule type" value="Genomic_DNA"/>
</dbReference>
<dbReference type="InterPro" id="IPR001647">
    <property type="entry name" value="HTH_TetR"/>
</dbReference>
<dbReference type="PANTHER" id="PTHR30055">
    <property type="entry name" value="HTH-TYPE TRANSCRIPTIONAL REGULATOR RUTR"/>
    <property type="match status" value="1"/>
</dbReference>
<evidence type="ECO:0000256" key="1">
    <source>
        <dbReference type="ARBA" id="ARBA00023015"/>
    </source>
</evidence>
<dbReference type="InterPro" id="IPR009057">
    <property type="entry name" value="Homeodomain-like_sf"/>
</dbReference>
<evidence type="ECO:0000313" key="7">
    <source>
        <dbReference type="EMBL" id="TDQ47248.1"/>
    </source>
</evidence>
<dbReference type="RefSeq" id="WP_133743013.1">
    <property type="nucleotide sequence ID" value="NZ_SNYN01000022.1"/>
</dbReference>
<dbReference type="InterPro" id="IPR050109">
    <property type="entry name" value="HTH-type_TetR-like_transc_reg"/>
</dbReference>
<feature type="region of interest" description="Disordered" evidence="5">
    <location>
        <begin position="213"/>
        <end position="247"/>
    </location>
</feature>
<evidence type="ECO:0000256" key="2">
    <source>
        <dbReference type="ARBA" id="ARBA00023125"/>
    </source>
</evidence>
<comment type="caution">
    <text evidence="7">The sequence shown here is derived from an EMBL/GenBank/DDBJ whole genome shotgun (WGS) entry which is preliminary data.</text>
</comment>
<dbReference type="Pfam" id="PF00440">
    <property type="entry name" value="TetR_N"/>
    <property type="match status" value="1"/>
</dbReference>
<dbReference type="Gene3D" id="1.10.357.10">
    <property type="entry name" value="Tetracycline Repressor, domain 2"/>
    <property type="match status" value="1"/>
</dbReference>
<dbReference type="AlphaFoldDB" id="A0A4R6UJX6"/>
<feature type="DNA-binding region" description="H-T-H motif" evidence="4">
    <location>
        <begin position="44"/>
        <end position="63"/>
    </location>
</feature>
<dbReference type="PANTHER" id="PTHR30055:SF234">
    <property type="entry name" value="HTH-TYPE TRANSCRIPTIONAL REGULATOR BETI"/>
    <property type="match status" value="1"/>
</dbReference>
<dbReference type="SUPFAM" id="SSF46689">
    <property type="entry name" value="Homeodomain-like"/>
    <property type="match status" value="1"/>
</dbReference>
<evidence type="ECO:0000256" key="4">
    <source>
        <dbReference type="PROSITE-ProRule" id="PRU00335"/>
    </source>
</evidence>
<evidence type="ECO:0000259" key="6">
    <source>
        <dbReference type="PROSITE" id="PS50977"/>
    </source>
</evidence>
<reference evidence="7 8" key="1">
    <citation type="submission" date="2019-03" db="EMBL/GenBank/DDBJ databases">
        <title>Genomic Encyclopedia of Type Strains, Phase IV (KMG-IV): sequencing the most valuable type-strain genomes for metagenomic binning, comparative biology and taxonomic classification.</title>
        <authorList>
            <person name="Goeker M."/>
        </authorList>
    </citation>
    <scope>NUCLEOTIDE SEQUENCE [LARGE SCALE GENOMIC DNA]</scope>
    <source>
        <strain evidence="7 8">DSM 46770</strain>
    </source>
</reference>
<keyword evidence="2 4" id="KW-0238">DNA-binding</keyword>